<name>A0A0A2W2M3_BEABA</name>
<evidence type="ECO:0000256" key="3">
    <source>
        <dbReference type="ARBA" id="ARBA00022737"/>
    </source>
</evidence>
<protein>
    <submittedName>
        <fullName evidence="10">Putative RNA-binding protein C57A7.13</fullName>
    </submittedName>
</protein>
<feature type="region of interest" description="Disordered" evidence="8">
    <location>
        <begin position="488"/>
        <end position="568"/>
    </location>
</feature>
<dbReference type="PROSITE" id="PS50174">
    <property type="entry name" value="G_PATCH"/>
    <property type="match status" value="1"/>
</dbReference>
<feature type="region of interest" description="Disordered" evidence="8">
    <location>
        <begin position="59"/>
        <end position="183"/>
    </location>
</feature>
<keyword evidence="7" id="KW-0539">Nucleus</keyword>
<sequence length="820" mass="91094">MSDAYDTRYAGPGRPRSIEDRDSDRASDWHNKDRRDDYSRPRQVLGAQLFRAFWANFPTGRQDSSRSPPRQDLHRKPGWQHRDMQHDTQYKEYQRHNGRHGNETGRHDRDRREREYAQHDYENMYDDGPRDDTRSSLYDDETGATNCGRSDLIDESRHRPHSGARYRSRSRSPGRDAGRPSDTVILEGLPRSITQNELRESLLNNSIASESPTFDIRIPSAKGHRRAFIQFDHIDRAVDFVQEHYPKILITLRHSTDEVPDGQFDAYLHYARSRDDAESRAPNADWICPQCEASNFSTRSVCRGCGCYPSGVHWEQSLTGAADAADSPSQILVVFPLPSFVDEEMLARECKRLELEKADPIKTSGDAPKLKSTAPTSTGQGYGASQGSLHRVFLMRDSHTNETFKYGFAEFWTVEDAAAAVKKVTMARNFSIGGCAVNVSTIHLGVFLQDDTEPTPATENMTFHPLFNPSIRVRYRDEHVYPSQLMVAPEPPASIQEKTVAEDQDEAKRAKKRKADGNLGNAAKKPPAMAGKMAMWQRKHDELRGQDTSQEGSAADPDGSRSQPAKLSSANATIKISLSSASKLIGQSDSQPADVETDAAARLPEKPDEDTEAAPESYMDRDRLMCLICMRKYKSTDEVSIHERSRNHKTAMEDSERVKAALPRLAIRDKRLQKQGKPAAGLDSGSAGDDSAGVDGQYRDRAKERREAHRQPKKPAPQTKPAKAKNAASTPAVSAGPAASKGANLLAKMGWTAGAGLGANGEGRTEVIETNAYQEGVGLGAEGSKLGDAAERAGRQTRGGYAEYVHSVQDRARERYNKLE</sequence>
<dbReference type="InterPro" id="IPR000467">
    <property type="entry name" value="G_patch_dom"/>
</dbReference>
<feature type="domain" description="G-patch" evidence="9">
    <location>
        <begin position="738"/>
        <end position="784"/>
    </location>
</feature>
<proteinExistence type="predicted"/>
<dbReference type="AlphaFoldDB" id="A0A0A2W2M3"/>
<dbReference type="eggNOG" id="KOG0154">
    <property type="taxonomic scope" value="Eukaryota"/>
</dbReference>
<organism evidence="10 11">
    <name type="scientific">Beauveria bassiana D1-5</name>
    <dbReference type="NCBI Taxonomy" id="1245745"/>
    <lineage>
        <taxon>Eukaryota</taxon>
        <taxon>Fungi</taxon>
        <taxon>Dikarya</taxon>
        <taxon>Ascomycota</taxon>
        <taxon>Pezizomycotina</taxon>
        <taxon>Sordariomycetes</taxon>
        <taxon>Hypocreomycetidae</taxon>
        <taxon>Hypocreales</taxon>
        <taxon>Cordycipitaceae</taxon>
        <taxon>Beauveria</taxon>
    </lineage>
</organism>
<dbReference type="Pfam" id="PF01585">
    <property type="entry name" value="G-patch"/>
    <property type="match status" value="1"/>
</dbReference>
<reference evidence="10 11" key="1">
    <citation type="submission" date="2012-10" db="EMBL/GenBank/DDBJ databases">
        <title>Genome sequencing and analysis of entomopathogenic fungi Beauveria bassiana D1-5.</title>
        <authorList>
            <person name="Li Q."/>
            <person name="Wang L."/>
            <person name="Zhang Z."/>
            <person name="Wang Q."/>
            <person name="Ren J."/>
            <person name="Wang M."/>
            <person name="Xu W."/>
            <person name="Wang J."/>
            <person name="Lu Y."/>
            <person name="Du Q."/>
            <person name="Sun Z."/>
        </authorList>
    </citation>
    <scope>NUCLEOTIDE SEQUENCE [LARGE SCALE GENOMIC DNA]</scope>
    <source>
        <strain evidence="10 11">D1-5</strain>
    </source>
</reference>
<comment type="caution">
    <text evidence="10">The sequence shown here is derived from an EMBL/GenBank/DDBJ whole genome shotgun (WGS) entry which is preliminary data.</text>
</comment>
<dbReference type="SUPFAM" id="SSF54928">
    <property type="entry name" value="RNA-binding domain, RBD"/>
    <property type="match status" value="1"/>
</dbReference>
<feature type="compositionally biased region" description="Polar residues" evidence="8">
    <location>
        <begin position="59"/>
        <end position="68"/>
    </location>
</feature>
<dbReference type="GO" id="GO:0005634">
    <property type="term" value="C:nucleus"/>
    <property type="evidence" value="ECO:0007669"/>
    <property type="project" value="UniProtKB-SubCell"/>
</dbReference>
<evidence type="ECO:0000313" key="10">
    <source>
        <dbReference type="EMBL" id="KGQ07194.1"/>
    </source>
</evidence>
<dbReference type="InterPro" id="IPR035979">
    <property type="entry name" value="RBD_domain_sf"/>
</dbReference>
<feature type="region of interest" description="Disordered" evidence="8">
    <location>
        <begin position="1"/>
        <end position="42"/>
    </location>
</feature>
<evidence type="ECO:0000256" key="5">
    <source>
        <dbReference type="ARBA" id="ARBA00022833"/>
    </source>
</evidence>
<feature type="compositionally biased region" description="Basic and acidic residues" evidence="8">
    <location>
        <begin position="16"/>
        <end position="40"/>
    </location>
</feature>
<evidence type="ECO:0000256" key="4">
    <source>
        <dbReference type="ARBA" id="ARBA00022771"/>
    </source>
</evidence>
<dbReference type="GO" id="GO:0008270">
    <property type="term" value="F:zinc ion binding"/>
    <property type="evidence" value="ECO:0007669"/>
    <property type="project" value="UniProtKB-KW"/>
</dbReference>
<keyword evidence="4" id="KW-0863">Zinc-finger</keyword>
<feature type="region of interest" description="Disordered" evidence="8">
    <location>
        <begin position="584"/>
        <end position="618"/>
    </location>
</feature>
<keyword evidence="6" id="KW-0694">RNA-binding</keyword>
<dbReference type="PANTHER" id="PTHR13948">
    <property type="entry name" value="RNA-BINDING PROTEIN"/>
    <property type="match status" value="1"/>
</dbReference>
<evidence type="ECO:0000256" key="7">
    <source>
        <dbReference type="ARBA" id="ARBA00023242"/>
    </source>
</evidence>
<feature type="compositionally biased region" description="Low complexity" evidence="8">
    <location>
        <begin position="716"/>
        <end position="728"/>
    </location>
</feature>
<evidence type="ECO:0000256" key="1">
    <source>
        <dbReference type="ARBA" id="ARBA00004123"/>
    </source>
</evidence>
<dbReference type="InterPro" id="IPR013087">
    <property type="entry name" value="Znf_C2H2_type"/>
</dbReference>
<dbReference type="GO" id="GO:0003723">
    <property type="term" value="F:RNA binding"/>
    <property type="evidence" value="ECO:0007669"/>
    <property type="project" value="UniProtKB-KW"/>
</dbReference>
<evidence type="ECO:0000256" key="8">
    <source>
        <dbReference type="SAM" id="MobiDB-lite"/>
    </source>
</evidence>
<gene>
    <name evidence="10" type="ORF">BBAD15_g7485</name>
</gene>
<dbReference type="PANTHER" id="PTHR13948:SF3">
    <property type="entry name" value="FI21118P1"/>
    <property type="match status" value="1"/>
</dbReference>
<feature type="compositionally biased region" description="Low complexity" evidence="8">
    <location>
        <begin position="679"/>
        <end position="696"/>
    </location>
</feature>
<dbReference type="InterPro" id="IPR012677">
    <property type="entry name" value="Nucleotide-bd_a/b_plait_sf"/>
</dbReference>
<dbReference type="OrthoDB" id="29221at2759"/>
<feature type="compositionally biased region" description="Polar residues" evidence="8">
    <location>
        <begin position="373"/>
        <end position="383"/>
    </location>
</feature>
<dbReference type="InterPro" id="IPR001876">
    <property type="entry name" value="Znf_RanBP2"/>
</dbReference>
<dbReference type="Gene3D" id="3.30.70.330">
    <property type="match status" value="1"/>
</dbReference>
<keyword evidence="5" id="KW-0862">Zinc</keyword>
<feature type="compositionally biased region" description="Basic and acidic residues" evidence="8">
    <location>
        <begin position="69"/>
        <end position="134"/>
    </location>
</feature>
<evidence type="ECO:0000256" key="6">
    <source>
        <dbReference type="ARBA" id="ARBA00022884"/>
    </source>
</evidence>
<dbReference type="Proteomes" id="UP000030106">
    <property type="component" value="Unassembled WGS sequence"/>
</dbReference>
<dbReference type="PROSITE" id="PS01358">
    <property type="entry name" value="ZF_RANBP2_1"/>
    <property type="match status" value="1"/>
</dbReference>
<feature type="compositionally biased region" description="Low complexity" evidence="8">
    <location>
        <begin position="522"/>
        <end position="535"/>
    </location>
</feature>
<evidence type="ECO:0000259" key="9">
    <source>
        <dbReference type="PROSITE" id="PS50174"/>
    </source>
</evidence>
<evidence type="ECO:0000256" key="2">
    <source>
        <dbReference type="ARBA" id="ARBA00022723"/>
    </source>
</evidence>
<dbReference type="SMART" id="SM00443">
    <property type="entry name" value="G_patch"/>
    <property type="match status" value="1"/>
</dbReference>
<feature type="region of interest" description="Disordered" evidence="8">
    <location>
        <begin position="779"/>
        <end position="806"/>
    </location>
</feature>
<feature type="compositionally biased region" description="Basic residues" evidence="8">
    <location>
        <begin position="158"/>
        <end position="172"/>
    </location>
</feature>
<dbReference type="PROSITE" id="PS00028">
    <property type="entry name" value="ZINC_FINGER_C2H2_1"/>
    <property type="match status" value="1"/>
</dbReference>
<keyword evidence="2" id="KW-0479">Metal-binding</keyword>
<dbReference type="EMBL" id="ANFO01000718">
    <property type="protein sequence ID" value="KGQ07194.1"/>
    <property type="molecule type" value="Genomic_DNA"/>
</dbReference>
<dbReference type="GO" id="GO:0000398">
    <property type="term" value="P:mRNA splicing, via spliceosome"/>
    <property type="evidence" value="ECO:0007669"/>
    <property type="project" value="TreeGrafter"/>
</dbReference>
<accession>A0A0A2W2M3</accession>
<evidence type="ECO:0000313" key="11">
    <source>
        <dbReference type="Proteomes" id="UP000030106"/>
    </source>
</evidence>
<feature type="region of interest" description="Disordered" evidence="8">
    <location>
        <begin position="362"/>
        <end position="383"/>
    </location>
</feature>
<dbReference type="HOGENOM" id="CLU_012131_0_0_1"/>
<feature type="compositionally biased region" description="Basic and acidic residues" evidence="8">
    <location>
        <begin position="637"/>
        <end position="659"/>
    </location>
</feature>
<keyword evidence="3" id="KW-0677">Repeat</keyword>
<dbReference type="Gene3D" id="4.10.1060.10">
    <property type="entry name" value="Zinc finger, RanBP2-type"/>
    <property type="match status" value="1"/>
</dbReference>
<feature type="compositionally biased region" description="Basic and acidic residues" evidence="8">
    <location>
        <begin position="697"/>
        <end position="710"/>
    </location>
</feature>
<feature type="region of interest" description="Disordered" evidence="8">
    <location>
        <begin position="637"/>
        <end position="739"/>
    </location>
</feature>
<dbReference type="STRING" id="1245745.A0A0A2W2M3"/>
<comment type="subcellular location">
    <subcellularLocation>
        <location evidence="1">Nucleus</location>
    </subcellularLocation>
</comment>